<dbReference type="InterPro" id="IPR019734">
    <property type="entry name" value="TPR_rpt"/>
</dbReference>
<reference evidence="1 2" key="1">
    <citation type="journal article" date="2018" name="Front. Plant Sci.">
        <title>Red Clover (Trifolium pratense) and Zigzag Clover (T. medium) - A Picture of Genomic Similarities and Differences.</title>
        <authorList>
            <person name="Dluhosova J."/>
            <person name="Istvanek J."/>
            <person name="Nedelnik J."/>
            <person name="Repkova J."/>
        </authorList>
    </citation>
    <scope>NUCLEOTIDE SEQUENCE [LARGE SCALE GENOMIC DNA]</scope>
    <source>
        <strain evidence="2">cv. 10/8</strain>
        <tissue evidence="1">Leaf</tissue>
    </source>
</reference>
<evidence type="ECO:0000313" key="2">
    <source>
        <dbReference type="Proteomes" id="UP000265520"/>
    </source>
</evidence>
<accession>A0A392PP69</accession>
<comment type="caution">
    <text evidence="1">The sequence shown here is derived from an EMBL/GenBank/DDBJ whole genome shotgun (WGS) entry which is preliminary data.</text>
</comment>
<keyword evidence="2" id="KW-1185">Reference proteome</keyword>
<organism evidence="1 2">
    <name type="scientific">Trifolium medium</name>
    <dbReference type="NCBI Taxonomy" id="97028"/>
    <lineage>
        <taxon>Eukaryota</taxon>
        <taxon>Viridiplantae</taxon>
        <taxon>Streptophyta</taxon>
        <taxon>Embryophyta</taxon>
        <taxon>Tracheophyta</taxon>
        <taxon>Spermatophyta</taxon>
        <taxon>Magnoliopsida</taxon>
        <taxon>eudicotyledons</taxon>
        <taxon>Gunneridae</taxon>
        <taxon>Pentapetalae</taxon>
        <taxon>rosids</taxon>
        <taxon>fabids</taxon>
        <taxon>Fabales</taxon>
        <taxon>Fabaceae</taxon>
        <taxon>Papilionoideae</taxon>
        <taxon>50 kb inversion clade</taxon>
        <taxon>NPAAA clade</taxon>
        <taxon>Hologalegina</taxon>
        <taxon>IRL clade</taxon>
        <taxon>Trifolieae</taxon>
        <taxon>Trifolium</taxon>
    </lineage>
</organism>
<dbReference type="Pfam" id="PF13181">
    <property type="entry name" value="TPR_8"/>
    <property type="match status" value="1"/>
</dbReference>
<protein>
    <submittedName>
        <fullName evidence="1">RNA polymerase-associated protein CTR9</fullName>
    </submittedName>
</protein>
<feature type="non-terminal residue" evidence="1">
    <location>
        <position position="1"/>
    </location>
</feature>
<dbReference type="AlphaFoldDB" id="A0A392PP69"/>
<name>A0A392PP69_9FABA</name>
<evidence type="ECO:0000313" key="1">
    <source>
        <dbReference type="EMBL" id="MCI13903.1"/>
    </source>
</evidence>
<proteinExistence type="predicted"/>
<dbReference type="Proteomes" id="UP000265520">
    <property type="component" value="Unassembled WGS sequence"/>
</dbReference>
<dbReference type="EMBL" id="LXQA010090105">
    <property type="protein sequence ID" value="MCI13903.1"/>
    <property type="molecule type" value="Genomic_DNA"/>
</dbReference>
<sequence>ALAYIYVQLGQTDKGHEFIRKATKIDPRDAQVKLLI</sequence>